<comment type="caution">
    <text evidence="8">The sequence shown here is derived from an EMBL/GenBank/DDBJ whole genome shotgun (WGS) entry which is preliminary data.</text>
</comment>
<feature type="compositionally biased region" description="Low complexity" evidence="6">
    <location>
        <begin position="27"/>
        <end position="37"/>
    </location>
</feature>
<evidence type="ECO:0000256" key="7">
    <source>
        <dbReference type="SAM" id="SignalP"/>
    </source>
</evidence>
<evidence type="ECO:0000313" key="8">
    <source>
        <dbReference type="EMBL" id="MFC3389536.1"/>
    </source>
</evidence>
<dbReference type="Pfam" id="PF13624">
    <property type="entry name" value="SurA_N_3"/>
    <property type="match status" value="1"/>
</dbReference>
<organism evidence="8 9">
    <name type="scientific">Salinicoccus sesuvii</name>
    <dbReference type="NCBI Taxonomy" id="868281"/>
    <lineage>
        <taxon>Bacteria</taxon>
        <taxon>Bacillati</taxon>
        <taxon>Bacillota</taxon>
        <taxon>Bacilli</taxon>
        <taxon>Bacillales</taxon>
        <taxon>Staphylococcaceae</taxon>
        <taxon>Salinicoccus</taxon>
    </lineage>
</organism>
<dbReference type="PROSITE" id="PS51257">
    <property type="entry name" value="PROKAR_LIPOPROTEIN"/>
    <property type="match status" value="1"/>
</dbReference>
<keyword evidence="4" id="KW-0697">Rotamase</keyword>
<evidence type="ECO:0000256" key="1">
    <source>
        <dbReference type="ARBA" id="ARBA00000971"/>
    </source>
</evidence>
<evidence type="ECO:0000313" key="9">
    <source>
        <dbReference type="Proteomes" id="UP001595637"/>
    </source>
</evidence>
<name>A0ABV7NAA6_9STAP</name>
<reference evidence="9" key="1">
    <citation type="journal article" date="2019" name="Int. J. Syst. Evol. Microbiol.">
        <title>The Global Catalogue of Microorganisms (GCM) 10K type strain sequencing project: providing services to taxonomists for standard genome sequencing and annotation.</title>
        <authorList>
            <consortium name="The Broad Institute Genomics Platform"/>
            <consortium name="The Broad Institute Genome Sequencing Center for Infectious Disease"/>
            <person name="Wu L."/>
            <person name="Ma J."/>
        </authorList>
    </citation>
    <scope>NUCLEOTIDE SEQUENCE [LARGE SCALE GENOMIC DNA]</scope>
    <source>
        <strain evidence="9">CCM 7756</strain>
    </source>
</reference>
<gene>
    <name evidence="8" type="ORF">ACFOEO_13175</name>
</gene>
<evidence type="ECO:0000256" key="4">
    <source>
        <dbReference type="ARBA" id="ARBA00023110"/>
    </source>
</evidence>
<evidence type="ECO:0000256" key="3">
    <source>
        <dbReference type="ARBA" id="ARBA00022729"/>
    </source>
</evidence>
<keyword evidence="3 7" id="KW-0732">Signal</keyword>
<dbReference type="EC" id="5.2.1.8" evidence="2"/>
<evidence type="ECO:0000256" key="2">
    <source>
        <dbReference type="ARBA" id="ARBA00013194"/>
    </source>
</evidence>
<evidence type="ECO:0000256" key="6">
    <source>
        <dbReference type="SAM" id="MobiDB-lite"/>
    </source>
</evidence>
<protein>
    <recommendedName>
        <fullName evidence="2">peptidylprolyl isomerase</fullName>
        <ecNumber evidence="2">5.2.1.8</ecNumber>
    </recommendedName>
</protein>
<evidence type="ECO:0000256" key="5">
    <source>
        <dbReference type="ARBA" id="ARBA00023235"/>
    </source>
</evidence>
<accession>A0ABV7NAA6</accession>
<feature type="chain" id="PRO_5046673376" description="peptidylprolyl isomerase" evidence="7">
    <location>
        <begin position="22"/>
        <end position="257"/>
    </location>
</feature>
<dbReference type="PANTHER" id="PTHR47245">
    <property type="entry name" value="PEPTIDYLPROLYL ISOMERASE"/>
    <property type="match status" value="1"/>
</dbReference>
<keyword evidence="5" id="KW-0413">Isomerase</keyword>
<feature type="region of interest" description="Disordered" evidence="6">
    <location>
        <begin position="22"/>
        <end position="60"/>
    </location>
</feature>
<dbReference type="InterPro" id="IPR027304">
    <property type="entry name" value="Trigger_fact/SurA_dom_sf"/>
</dbReference>
<dbReference type="RefSeq" id="WP_380656858.1">
    <property type="nucleotide sequence ID" value="NZ_JBHRVQ010000001.1"/>
</dbReference>
<dbReference type="SUPFAM" id="SSF109998">
    <property type="entry name" value="Triger factor/SurA peptide-binding domain-like"/>
    <property type="match status" value="1"/>
</dbReference>
<dbReference type="PANTHER" id="PTHR47245:SF1">
    <property type="entry name" value="FOLDASE PROTEIN PRSA"/>
    <property type="match status" value="1"/>
</dbReference>
<dbReference type="EMBL" id="JBHRVQ010000001">
    <property type="protein sequence ID" value="MFC3389536.1"/>
    <property type="molecule type" value="Genomic_DNA"/>
</dbReference>
<comment type="catalytic activity">
    <reaction evidence="1">
        <text>[protein]-peptidylproline (omega=180) = [protein]-peptidylproline (omega=0)</text>
        <dbReference type="Rhea" id="RHEA:16237"/>
        <dbReference type="Rhea" id="RHEA-COMP:10747"/>
        <dbReference type="Rhea" id="RHEA-COMP:10748"/>
        <dbReference type="ChEBI" id="CHEBI:83833"/>
        <dbReference type="ChEBI" id="CHEBI:83834"/>
        <dbReference type="EC" id="5.2.1.8"/>
    </reaction>
</comment>
<feature type="signal peptide" evidence="7">
    <location>
        <begin position="1"/>
        <end position="21"/>
    </location>
</feature>
<dbReference type="InterPro" id="IPR050245">
    <property type="entry name" value="PrsA_foldase"/>
</dbReference>
<dbReference type="Proteomes" id="UP001595637">
    <property type="component" value="Unassembled WGS sequence"/>
</dbReference>
<proteinExistence type="predicted"/>
<dbReference type="Gene3D" id="1.10.4030.10">
    <property type="entry name" value="Porin chaperone SurA, peptide-binding domain"/>
    <property type="match status" value="1"/>
</dbReference>
<sequence length="257" mass="28591">MKKWLLGLSLSAFAVVMVACGDDDSANNTNEETQNQEDVATGDSEGASDQQMEMPEPDLEDVPDVVAEVNGQEINKDEFEQVYVPQFQQVAMKAQMAGEEVNQAQVKEQVADGLVSQELLRQEAENRGIETSDEEVDAVIDDLVEQNGLESRDELFAALEEQGLTEEEVRMQLSDGLSQDKLLDEEIGEIEVTEEELQSVYDDAVAEQEETGGEQELPPFEEVEDNLEANVREQKANEATRNYADELRENADVTINL</sequence>
<keyword evidence="9" id="KW-1185">Reference proteome</keyword>